<protein>
    <recommendedName>
        <fullName evidence="1">Pyrrolo-quinoline quinone repeat domain-containing protein</fullName>
    </recommendedName>
</protein>
<dbReference type="AlphaFoldDB" id="A0A7V0T615"/>
<reference evidence="2" key="1">
    <citation type="journal article" date="2020" name="mSystems">
        <title>Genome- and Community-Level Interaction Insights into Carbon Utilization and Element Cycling Functions of Hydrothermarchaeota in Hydrothermal Sediment.</title>
        <authorList>
            <person name="Zhou Z."/>
            <person name="Liu Y."/>
            <person name="Xu W."/>
            <person name="Pan J."/>
            <person name="Luo Z.H."/>
            <person name="Li M."/>
        </authorList>
    </citation>
    <scope>NUCLEOTIDE SEQUENCE [LARGE SCALE GENOMIC DNA]</scope>
    <source>
        <strain evidence="2">SpSt-1182</strain>
    </source>
</reference>
<feature type="domain" description="Pyrrolo-quinoline quinone repeat" evidence="1">
    <location>
        <begin position="420"/>
        <end position="543"/>
    </location>
</feature>
<dbReference type="InterPro" id="IPR018391">
    <property type="entry name" value="PQQ_b-propeller_rpt"/>
</dbReference>
<dbReference type="SUPFAM" id="SSF50998">
    <property type="entry name" value="Quinoprotein alcohol dehydrogenase-like"/>
    <property type="match status" value="1"/>
</dbReference>
<accession>A0A7V0T615</accession>
<evidence type="ECO:0000259" key="1">
    <source>
        <dbReference type="Pfam" id="PF13360"/>
    </source>
</evidence>
<proteinExistence type="predicted"/>
<dbReference type="PROSITE" id="PS51257">
    <property type="entry name" value="PROKAR_LIPOPROTEIN"/>
    <property type="match status" value="1"/>
</dbReference>
<comment type="caution">
    <text evidence="2">The sequence shown here is derived from an EMBL/GenBank/DDBJ whole genome shotgun (WGS) entry which is preliminary data.</text>
</comment>
<dbReference type="Proteomes" id="UP000885672">
    <property type="component" value="Unassembled WGS sequence"/>
</dbReference>
<dbReference type="InterPro" id="IPR015943">
    <property type="entry name" value="WD40/YVTN_repeat-like_dom_sf"/>
</dbReference>
<name>A0A7V0T615_UNCW3</name>
<dbReference type="SMART" id="SM00564">
    <property type="entry name" value="PQQ"/>
    <property type="match status" value="7"/>
</dbReference>
<dbReference type="InterPro" id="IPR002372">
    <property type="entry name" value="PQQ_rpt_dom"/>
</dbReference>
<feature type="domain" description="Pyrrolo-quinoline quinone repeat" evidence="1">
    <location>
        <begin position="219"/>
        <end position="348"/>
    </location>
</feature>
<dbReference type="Gene3D" id="2.130.10.10">
    <property type="entry name" value="YVTN repeat-like/Quinoprotein amine dehydrogenase"/>
    <property type="match status" value="3"/>
</dbReference>
<dbReference type="InterPro" id="IPR011047">
    <property type="entry name" value="Quinoprotein_ADH-like_sf"/>
</dbReference>
<dbReference type="Pfam" id="PF13360">
    <property type="entry name" value="PQQ_2"/>
    <property type="match status" value="2"/>
</dbReference>
<dbReference type="PANTHER" id="PTHR44394">
    <property type="entry name" value="BETA-ALANINE-ACTIVATING ENZYME"/>
    <property type="match status" value="1"/>
</dbReference>
<dbReference type="PANTHER" id="PTHR44394:SF1">
    <property type="entry name" value="BETA-ALANINE-ACTIVATING ENZYME"/>
    <property type="match status" value="1"/>
</dbReference>
<evidence type="ECO:0000313" key="2">
    <source>
        <dbReference type="EMBL" id="HDQ99834.1"/>
    </source>
</evidence>
<gene>
    <name evidence="2" type="ORF">ENN51_06080</name>
</gene>
<sequence length="571" mass="61216">MLEAQSRHGRTVLTTLCVLALLACNRPPEIQHDAVFGPSHGAVGDTLWFSARALDPDGDSVGVRVAWGADDTSGWTGFDVPGKLESLSYVWHDDGYRIVTAQARDIRGALSNWSLGRGVSIGVAPVRPEPPIGPGYVQLDREYAFRAVSRDTSGHERRLRYVFDWGRGKLDTAAVSYPSGDTVIHRHTWRTPGTYEVRVKAITDRVGIPSAWSEPRRVLVDSALGSLIWQYVLGAEVHSSPALDEERGLLYVGCDDFRLYAVTTAGGPVWQFVTSGRVRTTPAVAPDGAVVFGSDDETLYCVGPDGLLRWRHGLADKPGPAPALGPGGAVAIGDESGRIHVRAPDAGEWRSYRTGGRVRCGPAFGADGTVYAGSDDRLLYALTPACSLLWSYPATGRIRGSPAIGAGGTVHFGCDDGAFYAVAPDGGFRWRYKAGGDINCSPAIGADGTVYVGSDDRWFYALDSSGRVRWRFKSDGRIKSSPALGDNGEILFGADGGSFCVLNGWGDLMWDYDAGNDIQTGPVVGSDSTVYLAGTDGRLHALRTGCRLATDAPWPMYRHDARRSARAGGPH</sequence>
<organism evidence="2">
    <name type="scientific">candidate division WOR-3 bacterium</name>
    <dbReference type="NCBI Taxonomy" id="2052148"/>
    <lineage>
        <taxon>Bacteria</taxon>
        <taxon>Bacteria division WOR-3</taxon>
    </lineage>
</organism>
<dbReference type="InterPro" id="IPR052091">
    <property type="entry name" value="Beta-ala_Activ/Resist"/>
</dbReference>
<dbReference type="EMBL" id="DSBX01000225">
    <property type="protein sequence ID" value="HDQ99834.1"/>
    <property type="molecule type" value="Genomic_DNA"/>
</dbReference>
<dbReference type="GO" id="GO:0043041">
    <property type="term" value="P:amino acid activation for nonribosomal peptide biosynthetic process"/>
    <property type="evidence" value="ECO:0007669"/>
    <property type="project" value="TreeGrafter"/>
</dbReference>